<dbReference type="AlphaFoldDB" id="Q1QJE0"/>
<keyword evidence="2" id="KW-1185">Reference proteome</keyword>
<organism evidence="1 2">
    <name type="scientific">Nitrobacter hamburgensis (strain DSM 10229 / NCIMB 13809 / X14)</name>
    <dbReference type="NCBI Taxonomy" id="323097"/>
    <lineage>
        <taxon>Bacteria</taxon>
        <taxon>Pseudomonadati</taxon>
        <taxon>Pseudomonadota</taxon>
        <taxon>Alphaproteobacteria</taxon>
        <taxon>Hyphomicrobiales</taxon>
        <taxon>Nitrobacteraceae</taxon>
        <taxon>Nitrobacter</taxon>
    </lineage>
</organism>
<sequence length="66" mass="7332">MVAVVSDYLPHQNPCAQCGKPIATPVWFEDEPRRTWYLWQCAHCGYQFEAVAFFSEAAGKPGAIAA</sequence>
<dbReference type="EMBL" id="CP000319">
    <property type="protein sequence ID" value="ABE63657.1"/>
    <property type="molecule type" value="Genomic_DNA"/>
</dbReference>
<dbReference type="eggNOG" id="ENOG50313J9">
    <property type="taxonomic scope" value="Bacteria"/>
</dbReference>
<gene>
    <name evidence="1" type="ordered locus">Nham_2889</name>
</gene>
<dbReference type="Proteomes" id="UP000001953">
    <property type="component" value="Chromosome"/>
</dbReference>
<protein>
    <submittedName>
        <fullName evidence="1">Uncharacterized protein</fullName>
    </submittedName>
</protein>
<reference evidence="1 2" key="1">
    <citation type="submission" date="2006-03" db="EMBL/GenBank/DDBJ databases">
        <title>Complete sequence of chromosome of Nitrobacter hamburgensis X14.</title>
        <authorList>
            <consortium name="US DOE Joint Genome Institute"/>
            <person name="Copeland A."/>
            <person name="Lucas S."/>
            <person name="Lapidus A."/>
            <person name="Barry K."/>
            <person name="Detter J.C."/>
            <person name="Glavina del Rio T."/>
            <person name="Hammon N."/>
            <person name="Israni S."/>
            <person name="Dalin E."/>
            <person name="Tice H."/>
            <person name="Pitluck S."/>
            <person name="Chain P."/>
            <person name="Malfatti S."/>
            <person name="Shin M."/>
            <person name="Vergez L."/>
            <person name="Schmutz J."/>
            <person name="Larimer F."/>
            <person name="Land M."/>
            <person name="Hauser L."/>
            <person name="Kyrpides N."/>
            <person name="Ivanova N."/>
            <person name="Ward B."/>
            <person name="Arp D."/>
            <person name="Klotz M."/>
            <person name="Stein L."/>
            <person name="O'Mullan G."/>
            <person name="Starkenburg S."/>
            <person name="Sayavedra L."/>
            <person name="Poret-Peterson A.T."/>
            <person name="Gentry M.E."/>
            <person name="Bruce D."/>
            <person name="Richardson P."/>
        </authorList>
    </citation>
    <scope>NUCLEOTIDE SEQUENCE [LARGE SCALE GENOMIC DNA]</scope>
    <source>
        <strain evidence="2">DSM 10229 / NCIMB 13809 / X14</strain>
    </source>
</reference>
<evidence type="ECO:0000313" key="2">
    <source>
        <dbReference type="Proteomes" id="UP000001953"/>
    </source>
</evidence>
<evidence type="ECO:0000313" key="1">
    <source>
        <dbReference type="EMBL" id="ABE63657.1"/>
    </source>
</evidence>
<accession>Q1QJE0</accession>
<dbReference type="HOGENOM" id="CLU_190488_0_0_5"/>
<dbReference type="KEGG" id="nha:Nham_2889"/>
<name>Q1QJE0_NITHX</name>
<dbReference type="OrthoDB" id="8237865at2"/>
<dbReference type="RefSeq" id="WP_011511321.1">
    <property type="nucleotide sequence ID" value="NC_007964.1"/>
</dbReference>
<proteinExistence type="predicted"/>